<dbReference type="Proteomes" id="UP000308430">
    <property type="component" value="Unassembled WGS sequence"/>
</dbReference>
<proteinExistence type="predicted"/>
<keyword evidence="2" id="KW-1185">Reference proteome</keyword>
<evidence type="ECO:0000313" key="1">
    <source>
        <dbReference type="EMBL" id="THF67480.1"/>
    </source>
</evidence>
<gene>
    <name evidence="1" type="primary">nqrM</name>
    <name evidence="1" type="ORF">E6C76_03695</name>
</gene>
<dbReference type="AlphaFoldDB" id="A0A4S4B447"/>
<dbReference type="InterPro" id="IPR007495">
    <property type="entry name" value="NqrM"/>
</dbReference>
<dbReference type="RefSeq" id="WP_136346889.1">
    <property type="nucleotide sequence ID" value="NZ_SSOC01000001.1"/>
</dbReference>
<dbReference type="OrthoDB" id="5296227at2"/>
<name>A0A4S4B447_9RHOO</name>
<evidence type="ECO:0000313" key="2">
    <source>
        <dbReference type="Proteomes" id="UP000308430"/>
    </source>
</evidence>
<comment type="caution">
    <text evidence="1">The sequence shown here is derived from an EMBL/GenBank/DDBJ whole genome shotgun (WGS) entry which is preliminary data.</text>
</comment>
<protein>
    <submittedName>
        <fullName evidence="1">(Na+)-NQR maturation NqrM</fullName>
    </submittedName>
</protein>
<dbReference type="Pfam" id="PF04400">
    <property type="entry name" value="NqrM"/>
    <property type="match status" value="1"/>
</dbReference>
<dbReference type="PANTHER" id="PTHR40691:SF3">
    <property type="entry name" value="(NA+)-NQR MATURATION NQRM"/>
    <property type="match status" value="1"/>
</dbReference>
<sequence length="70" mass="7349">MTIYLLTFLIIALLIVAMAVGVLAGRAPIAGSCGGLGKLGLECDMGCEKPCPKRLARLQAREEAESSNRS</sequence>
<accession>A0A4S4B447</accession>
<dbReference type="PANTHER" id="PTHR40691">
    <property type="entry name" value="(NA+)-NQR MATURATION NQRM"/>
    <property type="match status" value="1"/>
</dbReference>
<reference evidence="1 2" key="1">
    <citation type="submission" date="2019-04" db="EMBL/GenBank/DDBJ databases">
        <title>Azoarcus nasutitermitis sp. nov. isolated from termite nest.</title>
        <authorList>
            <person name="Lin S.-Y."/>
            <person name="Hameed A."/>
            <person name="Hsu Y.-H."/>
            <person name="Young C.-C."/>
        </authorList>
    </citation>
    <scope>NUCLEOTIDE SEQUENCE [LARGE SCALE GENOMIC DNA]</scope>
    <source>
        <strain evidence="1 2">CC-YHH838</strain>
    </source>
</reference>
<organism evidence="1 2">
    <name type="scientific">Pseudothauera nasutitermitis</name>
    <dbReference type="NCBI Taxonomy" id="2565930"/>
    <lineage>
        <taxon>Bacteria</taxon>
        <taxon>Pseudomonadati</taxon>
        <taxon>Pseudomonadota</taxon>
        <taxon>Betaproteobacteria</taxon>
        <taxon>Rhodocyclales</taxon>
        <taxon>Zoogloeaceae</taxon>
        <taxon>Pseudothauera</taxon>
    </lineage>
</organism>
<dbReference type="EMBL" id="SSOC01000001">
    <property type="protein sequence ID" value="THF67480.1"/>
    <property type="molecule type" value="Genomic_DNA"/>
</dbReference>